<accession>A0AAW0ERR2</accession>
<protein>
    <submittedName>
        <fullName evidence="7">Cytochrome b5-like Heme/Steroid binding domain containing protein</fullName>
    </submittedName>
</protein>
<dbReference type="Gene3D" id="3.10.120.10">
    <property type="entry name" value="Cytochrome b5-like heme/steroid binding domain"/>
    <property type="match status" value="1"/>
</dbReference>
<evidence type="ECO:0000313" key="7">
    <source>
        <dbReference type="EMBL" id="KAK7195483.1"/>
    </source>
</evidence>
<dbReference type="InterPro" id="IPR001199">
    <property type="entry name" value="Cyt_B5-like_heme/steroid-bd"/>
</dbReference>
<dbReference type="SMART" id="SM01117">
    <property type="entry name" value="Cyt-b5"/>
    <property type="match status" value="1"/>
</dbReference>
<proteinExistence type="inferred from homology"/>
<dbReference type="FunFam" id="3.10.120.10:FF:000007">
    <property type="entry name" value="Sulfite oxidase, mitochondrial"/>
    <property type="match status" value="1"/>
</dbReference>
<evidence type="ECO:0000313" key="8">
    <source>
        <dbReference type="Proteomes" id="UP001430356"/>
    </source>
</evidence>
<dbReference type="InterPro" id="IPR036400">
    <property type="entry name" value="Cyt_B5-like_heme/steroid_sf"/>
</dbReference>
<dbReference type="Proteomes" id="UP001430356">
    <property type="component" value="Unassembled WGS sequence"/>
</dbReference>
<comment type="similarity">
    <text evidence="4">Belongs to the cytochrome b5 family.</text>
</comment>
<evidence type="ECO:0000256" key="4">
    <source>
        <dbReference type="ARBA" id="ARBA00038168"/>
    </source>
</evidence>
<dbReference type="PANTHER" id="PTHR19359:SF146">
    <property type="entry name" value="B5, PUTATIVE-RELATED"/>
    <property type="match status" value="1"/>
</dbReference>
<gene>
    <name evidence="7" type="ORF">NESM_000475900</name>
</gene>
<dbReference type="GO" id="GO:0020037">
    <property type="term" value="F:heme binding"/>
    <property type="evidence" value="ECO:0007669"/>
    <property type="project" value="TreeGrafter"/>
</dbReference>
<dbReference type="PROSITE" id="PS50255">
    <property type="entry name" value="CYTOCHROME_B5_2"/>
    <property type="match status" value="1"/>
</dbReference>
<keyword evidence="2" id="KW-0479">Metal-binding</keyword>
<dbReference type="PRINTS" id="PR00363">
    <property type="entry name" value="CYTOCHROMEB5"/>
</dbReference>
<evidence type="ECO:0000256" key="3">
    <source>
        <dbReference type="ARBA" id="ARBA00023004"/>
    </source>
</evidence>
<feature type="domain" description="Cytochrome b5 heme-binding" evidence="6">
    <location>
        <begin position="15"/>
        <end position="91"/>
    </location>
</feature>
<organism evidence="7 8">
    <name type="scientific">Novymonas esmeraldas</name>
    <dbReference type="NCBI Taxonomy" id="1808958"/>
    <lineage>
        <taxon>Eukaryota</taxon>
        <taxon>Discoba</taxon>
        <taxon>Euglenozoa</taxon>
        <taxon>Kinetoplastea</taxon>
        <taxon>Metakinetoplastina</taxon>
        <taxon>Trypanosomatida</taxon>
        <taxon>Trypanosomatidae</taxon>
        <taxon>Novymonas</taxon>
    </lineage>
</organism>
<feature type="compositionally biased region" description="Polar residues" evidence="5">
    <location>
        <begin position="143"/>
        <end position="155"/>
    </location>
</feature>
<keyword evidence="8" id="KW-1185">Reference proteome</keyword>
<keyword evidence="1" id="KW-0349">Heme</keyword>
<comment type="caution">
    <text evidence="7">The sequence shown here is derived from an EMBL/GenBank/DDBJ whole genome shotgun (WGS) entry which is preliminary data.</text>
</comment>
<sequence>MFNDFLVLSGLKRRWPLLTEEEIRMHNTRRSLWIVSGNSVYDVTGVLGSHPGGEAAILRRGGGSKNCEADYTFHSRYARREWDDRKVGEITPEVALKLFPSRNPTQEAGTRCATAGAAGTPPPTVGVSRSHMNTREESHTRTVDTYTSTTATPDQQYRHPDRGPYPQPVQ</sequence>
<dbReference type="EMBL" id="JAECZO010000055">
    <property type="protein sequence ID" value="KAK7195483.1"/>
    <property type="molecule type" value="Genomic_DNA"/>
</dbReference>
<dbReference type="SUPFAM" id="SSF55856">
    <property type="entry name" value="Cytochrome b5-like heme/steroid binding domain"/>
    <property type="match status" value="1"/>
</dbReference>
<evidence type="ECO:0000256" key="5">
    <source>
        <dbReference type="SAM" id="MobiDB-lite"/>
    </source>
</evidence>
<feature type="region of interest" description="Disordered" evidence="5">
    <location>
        <begin position="105"/>
        <end position="170"/>
    </location>
</feature>
<dbReference type="Pfam" id="PF00173">
    <property type="entry name" value="Cyt-b5"/>
    <property type="match status" value="1"/>
</dbReference>
<evidence type="ECO:0000256" key="2">
    <source>
        <dbReference type="ARBA" id="ARBA00022723"/>
    </source>
</evidence>
<evidence type="ECO:0000259" key="6">
    <source>
        <dbReference type="PROSITE" id="PS50255"/>
    </source>
</evidence>
<dbReference type="AlphaFoldDB" id="A0AAW0ERR2"/>
<dbReference type="InterPro" id="IPR050668">
    <property type="entry name" value="Cytochrome_b5"/>
</dbReference>
<reference evidence="7 8" key="1">
    <citation type="journal article" date="2021" name="MBio">
        <title>A New Model Trypanosomatid, Novymonas esmeraldas: Genomic Perception of Its 'Candidatus Pandoraea novymonadis' Endosymbiont.</title>
        <authorList>
            <person name="Zakharova A."/>
            <person name="Saura A."/>
            <person name="Butenko A."/>
            <person name="Podesvova L."/>
            <person name="Warmusova S."/>
            <person name="Kostygov A.Y."/>
            <person name="Nenarokova A."/>
            <person name="Lukes J."/>
            <person name="Opperdoes F.R."/>
            <person name="Yurchenko V."/>
        </authorList>
    </citation>
    <scope>NUCLEOTIDE SEQUENCE [LARGE SCALE GENOMIC DNA]</scope>
    <source>
        <strain evidence="7 8">E262AT.01</strain>
    </source>
</reference>
<dbReference type="GO" id="GO:0016020">
    <property type="term" value="C:membrane"/>
    <property type="evidence" value="ECO:0007669"/>
    <property type="project" value="TreeGrafter"/>
</dbReference>
<keyword evidence="3" id="KW-0408">Iron</keyword>
<evidence type="ECO:0000256" key="1">
    <source>
        <dbReference type="ARBA" id="ARBA00022617"/>
    </source>
</evidence>
<dbReference type="GO" id="GO:0046872">
    <property type="term" value="F:metal ion binding"/>
    <property type="evidence" value="ECO:0007669"/>
    <property type="project" value="UniProtKB-KW"/>
</dbReference>
<dbReference type="PANTHER" id="PTHR19359">
    <property type="entry name" value="CYTOCHROME B5"/>
    <property type="match status" value="1"/>
</dbReference>
<feature type="compositionally biased region" description="Basic and acidic residues" evidence="5">
    <location>
        <begin position="133"/>
        <end position="142"/>
    </location>
</feature>
<name>A0AAW0ERR2_9TRYP</name>